<protein>
    <submittedName>
        <fullName evidence="1">Uncharacterized protein</fullName>
    </submittedName>
</protein>
<dbReference type="Proteomes" id="UP000255192">
    <property type="component" value="Unassembled WGS sequence"/>
</dbReference>
<evidence type="ECO:0000313" key="2">
    <source>
        <dbReference type="Proteomes" id="UP000255192"/>
    </source>
</evidence>
<dbReference type="EMBL" id="UGMD01000002">
    <property type="protein sequence ID" value="STU87407.1"/>
    <property type="molecule type" value="Genomic_DNA"/>
</dbReference>
<gene>
    <name evidence="1" type="ORF">NCTC204_02120</name>
</gene>
<organism evidence="1 2">
    <name type="scientific">Klebsiella pneumoniae</name>
    <dbReference type="NCBI Taxonomy" id="573"/>
    <lineage>
        <taxon>Bacteria</taxon>
        <taxon>Pseudomonadati</taxon>
        <taxon>Pseudomonadota</taxon>
        <taxon>Gammaproteobacteria</taxon>
        <taxon>Enterobacterales</taxon>
        <taxon>Enterobacteriaceae</taxon>
        <taxon>Klebsiella/Raoultella group</taxon>
        <taxon>Klebsiella</taxon>
        <taxon>Klebsiella pneumoniae complex</taxon>
    </lineage>
</organism>
<name>A0A377ZX32_KLEPN</name>
<dbReference type="AlphaFoldDB" id="A0A377ZX32"/>
<proteinExistence type="predicted"/>
<reference evidence="1 2" key="1">
    <citation type="submission" date="2018-06" db="EMBL/GenBank/DDBJ databases">
        <authorList>
            <consortium name="Pathogen Informatics"/>
            <person name="Doyle S."/>
        </authorList>
    </citation>
    <scope>NUCLEOTIDE SEQUENCE [LARGE SCALE GENOMIC DNA]</scope>
    <source>
        <strain evidence="1 2">NCTC204</strain>
    </source>
</reference>
<evidence type="ECO:0000313" key="1">
    <source>
        <dbReference type="EMBL" id="STU87407.1"/>
    </source>
</evidence>
<sequence>MIVRSWSERASIQTVVIREMICVWMRFNAKANKCIYYIDIGADTHRV</sequence>
<accession>A0A377ZX32</accession>